<evidence type="ECO:0000259" key="2">
    <source>
        <dbReference type="PROSITE" id="PS51819"/>
    </source>
</evidence>
<evidence type="ECO:0000313" key="4">
    <source>
        <dbReference type="Proteomes" id="UP001501057"/>
    </source>
</evidence>
<dbReference type="Proteomes" id="UP001501057">
    <property type="component" value="Unassembled WGS sequence"/>
</dbReference>
<comment type="caution">
    <text evidence="3">The sequence shown here is derived from an EMBL/GenBank/DDBJ whole genome shotgun (WGS) entry which is preliminary data.</text>
</comment>
<gene>
    <name evidence="3" type="ORF">GCM10009710_32380</name>
</gene>
<accession>A0ABN2K9D1</accession>
<feature type="region of interest" description="Disordered" evidence="1">
    <location>
        <begin position="311"/>
        <end position="332"/>
    </location>
</feature>
<dbReference type="InterPro" id="IPR029068">
    <property type="entry name" value="Glyas_Bleomycin-R_OHBP_Dase"/>
</dbReference>
<dbReference type="Gene3D" id="3.10.180.10">
    <property type="entry name" value="2,3-Dihydroxybiphenyl 1,2-Dioxygenase, domain 1"/>
    <property type="match status" value="2"/>
</dbReference>
<protein>
    <recommendedName>
        <fullName evidence="2">VOC domain-containing protein</fullName>
    </recommendedName>
</protein>
<reference evidence="3 4" key="1">
    <citation type="journal article" date="2019" name="Int. J. Syst. Evol. Microbiol.">
        <title>The Global Catalogue of Microorganisms (GCM) 10K type strain sequencing project: providing services to taxonomists for standard genome sequencing and annotation.</title>
        <authorList>
            <consortium name="The Broad Institute Genomics Platform"/>
            <consortium name="The Broad Institute Genome Sequencing Center for Infectious Disease"/>
            <person name="Wu L."/>
            <person name="Ma J."/>
        </authorList>
    </citation>
    <scope>NUCLEOTIDE SEQUENCE [LARGE SCALE GENOMIC DNA]</scope>
    <source>
        <strain evidence="3 4">JCM 13518</strain>
    </source>
</reference>
<dbReference type="RefSeq" id="WP_344203488.1">
    <property type="nucleotide sequence ID" value="NZ_BAAAME010000005.1"/>
</dbReference>
<feature type="compositionally biased region" description="Basic and acidic residues" evidence="1">
    <location>
        <begin position="323"/>
        <end position="332"/>
    </location>
</feature>
<name>A0ABN2K9D1_9ACTN</name>
<dbReference type="EMBL" id="BAAAME010000005">
    <property type="protein sequence ID" value="GAA1749947.1"/>
    <property type="molecule type" value="Genomic_DNA"/>
</dbReference>
<feature type="domain" description="VOC" evidence="2">
    <location>
        <begin position="3"/>
        <end position="146"/>
    </location>
</feature>
<evidence type="ECO:0000256" key="1">
    <source>
        <dbReference type="SAM" id="MobiDB-lite"/>
    </source>
</evidence>
<proteinExistence type="predicted"/>
<evidence type="ECO:0000313" key="3">
    <source>
        <dbReference type="EMBL" id="GAA1749947.1"/>
    </source>
</evidence>
<dbReference type="InterPro" id="IPR037523">
    <property type="entry name" value="VOC_core"/>
</dbReference>
<dbReference type="PROSITE" id="PS51819">
    <property type="entry name" value="VOC"/>
    <property type="match status" value="1"/>
</dbReference>
<dbReference type="SUPFAM" id="SSF54593">
    <property type="entry name" value="Glyoxalase/Bleomycin resistance protein/Dihydroxybiphenyl dioxygenase"/>
    <property type="match status" value="2"/>
</dbReference>
<sequence>MPTLVQVAICTDNMPRTIRTFVEVLGFDSAGGRPRWGERASRLQELGTGDNSYTMIWWLIGRQGFGGQVELFHHSSPAQRPRPEGWTPADLGWTRFGVVVPDFDAVVARLAAADHATLSDPIEVNGFRRVCFREPGSDVVVEIMEEDPALPAAESGTADPRPALAYVAASVRDLDEFRRQFTEVLGLEELPADTIHGPGAEQLWGLAEARREVAVFDGGGVLLEAVRYDDPTPRPPADDALLSDQGLMNIAMGYRDHVVMHDDVEGTLSRGATASVEVPTTSGSTYLRLADRLSVEMLVVPPGLDEHFGYVPQELAPPGNDFAPRRDRGPRR</sequence>
<organism evidence="3 4">
    <name type="scientific">Aeromicrobium alkaliterrae</name>
    <dbReference type="NCBI Taxonomy" id="302168"/>
    <lineage>
        <taxon>Bacteria</taxon>
        <taxon>Bacillati</taxon>
        <taxon>Actinomycetota</taxon>
        <taxon>Actinomycetes</taxon>
        <taxon>Propionibacteriales</taxon>
        <taxon>Nocardioidaceae</taxon>
        <taxon>Aeromicrobium</taxon>
    </lineage>
</organism>
<keyword evidence="4" id="KW-1185">Reference proteome</keyword>